<feature type="binding site" evidence="11">
    <location>
        <begin position="39"/>
        <end position="43"/>
    </location>
    <ligand>
        <name>NAD(+)</name>
        <dbReference type="ChEBI" id="CHEBI:57540"/>
    </ligand>
</feature>
<dbReference type="InterPro" id="IPR013840">
    <property type="entry name" value="DNAligase_N"/>
</dbReference>
<dbReference type="Gene3D" id="3.30.470.30">
    <property type="entry name" value="DNA ligase/mRNA capping enzyme"/>
    <property type="match status" value="1"/>
</dbReference>
<dbReference type="Gene3D" id="2.40.50.140">
    <property type="entry name" value="Nucleic acid-binding proteins"/>
    <property type="match status" value="1"/>
</dbReference>
<dbReference type="InterPro" id="IPR036420">
    <property type="entry name" value="BRCT_dom_sf"/>
</dbReference>
<dbReference type="InterPro" id="IPR018239">
    <property type="entry name" value="DNA_ligase_AS"/>
</dbReference>
<dbReference type="GO" id="GO:0003677">
    <property type="term" value="F:DNA binding"/>
    <property type="evidence" value="ECO:0007669"/>
    <property type="project" value="InterPro"/>
</dbReference>
<feature type="binding site" evidence="11">
    <location>
        <begin position="89"/>
        <end position="90"/>
    </location>
    <ligand>
        <name>NAD(+)</name>
        <dbReference type="ChEBI" id="CHEBI:57540"/>
    </ligand>
</feature>
<evidence type="ECO:0000313" key="15">
    <source>
        <dbReference type="Proteomes" id="UP000521676"/>
    </source>
</evidence>
<dbReference type="FunFam" id="3.30.470.30:FF:000001">
    <property type="entry name" value="DNA ligase"/>
    <property type="match status" value="1"/>
</dbReference>
<dbReference type="PROSITE" id="PS50172">
    <property type="entry name" value="BRCT"/>
    <property type="match status" value="1"/>
</dbReference>
<dbReference type="FunFam" id="1.10.287.610:FF:000002">
    <property type="entry name" value="DNA ligase"/>
    <property type="match status" value="1"/>
</dbReference>
<dbReference type="RefSeq" id="WP_341468730.1">
    <property type="nucleotide sequence ID" value="NZ_CP128399.1"/>
</dbReference>
<dbReference type="SUPFAM" id="SSF52113">
    <property type="entry name" value="BRCT domain"/>
    <property type="match status" value="1"/>
</dbReference>
<dbReference type="SMART" id="SM00278">
    <property type="entry name" value="HhH1"/>
    <property type="match status" value="3"/>
</dbReference>
<dbReference type="GO" id="GO:0046872">
    <property type="term" value="F:metal ion binding"/>
    <property type="evidence" value="ECO:0007669"/>
    <property type="project" value="UniProtKB-KW"/>
</dbReference>
<comment type="similarity">
    <text evidence="11">Belongs to the NAD-dependent DNA ligase family. LigA subfamily.</text>
</comment>
<dbReference type="InterPro" id="IPR041663">
    <property type="entry name" value="DisA/LigA_HHH"/>
</dbReference>
<feature type="binding site" evidence="11">
    <location>
        <position position="121"/>
    </location>
    <ligand>
        <name>NAD(+)</name>
        <dbReference type="ChEBI" id="CHEBI:57540"/>
    </ligand>
</feature>
<reference evidence="13 15" key="1">
    <citation type="submission" date="2020-06" db="EMBL/GenBank/DDBJ databases">
        <title>Anoxygenic phototrophic Chloroflexota member uses a Type I reaction center.</title>
        <authorList>
            <person name="Tsuji J.M."/>
            <person name="Shaw N.A."/>
            <person name="Nagashima S."/>
            <person name="Venkiteswaran J."/>
            <person name="Schiff S.L."/>
            <person name="Hanada S."/>
            <person name="Tank M."/>
            <person name="Neufeld J.D."/>
        </authorList>
    </citation>
    <scope>NUCLEOTIDE SEQUENCE [LARGE SCALE GENOMIC DNA]</scope>
    <source>
        <strain evidence="13">L227-S17</strain>
    </source>
</reference>
<dbReference type="AlphaFoldDB" id="A0A8T7M219"/>
<dbReference type="Proteomes" id="UP000521676">
    <property type="component" value="Unassembled WGS sequence"/>
</dbReference>
<comment type="function">
    <text evidence="1 11">DNA ligase that catalyzes the formation of phosphodiester linkages between 5'-phosphoryl and 3'-hydroxyl groups in double-stranded DNA using NAD as a coenzyme and as the energy source for the reaction. It is essential for DNA replication and repair of damaged DNA.</text>
</comment>
<dbReference type="InterPro" id="IPR012340">
    <property type="entry name" value="NA-bd_OB-fold"/>
</dbReference>
<dbReference type="GO" id="GO:0003911">
    <property type="term" value="F:DNA ligase (NAD+) activity"/>
    <property type="evidence" value="ECO:0007669"/>
    <property type="project" value="UniProtKB-UniRule"/>
</dbReference>
<evidence type="ECO:0000256" key="6">
    <source>
        <dbReference type="ARBA" id="ARBA00022833"/>
    </source>
</evidence>
<feature type="binding site" evidence="11">
    <location>
        <position position="325"/>
    </location>
    <ligand>
        <name>NAD(+)</name>
        <dbReference type="ChEBI" id="CHEBI:57540"/>
    </ligand>
</feature>
<dbReference type="Gene3D" id="3.40.50.10190">
    <property type="entry name" value="BRCT domain"/>
    <property type="match status" value="1"/>
</dbReference>
<dbReference type="InterPro" id="IPR010994">
    <property type="entry name" value="RuvA_2-like"/>
</dbReference>
<dbReference type="GO" id="GO:0006260">
    <property type="term" value="P:DNA replication"/>
    <property type="evidence" value="ECO:0007669"/>
    <property type="project" value="UniProtKB-KW"/>
</dbReference>
<feature type="binding site" evidence="11">
    <location>
        <position position="444"/>
    </location>
    <ligand>
        <name>Zn(2+)</name>
        <dbReference type="ChEBI" id="CHEBI:29105"/>
    </ligand>
</feature>
<dbReference type="HAMAP" id="MF_01588">
    <property type="entry name" value="DNA_ligase_A"/>
    <property type="match status" value="1"/>
</dbReference>
<keyword evidence="16" id="KW-1185">Reference proteome</keyword>
<gene>
    <name evidence="11 13" type="primary">ligA</name>
    <name evidence="13" type="ORF">HXX08_03670</name>
    <name evidence="14" type="ORF">OZ401_000082</name>
</gene>
<dbReference type="InterPro" id="IPR004150">
    <property type="entry name" value="NAD_DNA_ligase_OB"/>
</dbReference>
<feature type="binding site" evidence="11">
    <location>
        <position position="144"/>
    </location>
    <ligand>
        <name>NAD(+)</name>
        <dbReference type="ChEBI" id="CHEBI:57540"/>
    </ligand>
</feature>
<evidence type="ECO:0000256" key="1">
    <source>
        <dbReference type="ARBA" id="ARBA00004067"/>
    </source>
</evidence>
<dbReference type="EC" id="6.5.1.2" evidence="11"/>
<dbReference type="NCBIfam" id="TIGR00575">
    <property type="entry name" value="dnlj"/>
    <property type="match status" value="1"/>
</dbReference>
<dbReference type="InterPro" id="IPR013839">
    <property type="entry name" value="DNAligase_adenylation"/>
</dbReference>
<evidence type="ECO:0000256" key="2">
    <source>
        <dbReference type="ARBA" id="ARBA00022598"/>
    </source>
</evidence>
<accession>A0A8T7M219</accession>
<dbReference type="SUPFAM" id="SSF50249">
    <property type="entry name" value="Nucleic acid-binding proteins"/>
    <property type="match status" value="1"/>
</dbReference>
<dbReference type="EMBL" id="CP128399">
    <property type="protein sequence ID" value="WJW66837.1"/>
    <property type="molecule type" value="Genomic_DNA"/>
</dbReference>
<keyword evidence="8 11" id="KW-0520">NAD</keyword>
<dbReference type="PANTHER" id="PTHR23389">
    <property type="entry name" value="CHROMOSOME TRANSMISSION FIDELITY FACTOR 18"/>
    <property type="match status" value="1"/>
</dbReference>
<dbReference type="SUPFAM" id="SSF47781">
    <property type="entry name" value="RuvA domain 2-like"/>
    <property type="match status" value="1"/>
</dbReference>
<dbReference type="InterPro" id="IPR001357">
    <property type="entry name" value="BRCT_dom"/>
</dbReference>
<evidence type="ECO:0000256" key="8">
    <source>
        <dbReference type="ARBA" id="ARBA00023027"/>
    </source>
</evidence>
<dbReference type="SMART" id="SM00532">
    <property type="entry name" value="LIGANc"/>
    <property type="match status" value="1"/>
</dbReference>
<dbReference type="SMART" id="SM00292">
    <property type="entry name" value="BRCT"/>
    <property type="match status" value="1"/>
</dbReference>
<evidence type="ECO:0000256" key="9">
    <source>
        <dbReference type="ARBA" id="ARBA00023204"/>
    </source>
</evidence>
<dbReference type="Gene3D" id="6.20.10.30">
    <property type="match status" value="1"/>
</dbReference>
<sequence length="680" mass="76578">MNHTPENEDALSRRVAELIHRLEYHNYRYYILDDPIISDVEYDALYRELKQIEESHPELISDDSPTRRVGVSTAQTDFAKVRHPYPMLSLSNVFSMEDLVRWDTAARKFFPGKVDFEYVVEPKIDGLSVALTYEDGVLVRGATRGDGTIGEDITLNIKTIKSVPLKLRQLEGKPVPRRIEVRGEVYLAIKDFETLNRELAEKGEKLFANPRNSAAGSLRQKDPAISASRPLSIFLYNLGYIEDGLEIQTQTQALEYFRELGFRTAKDIKLCRTLEEVENCVRDWLARRDSLDFEIDGAVIKLNDFKTQELLGYVGRDPRWATAYKFPAREATTVLKAITISVRRTGSITPKAVLEPVQIGGTTVQNATLFNEDEIRRLHLKIGDTVLVKRAGDVIPNIVKVLDERRTGNETDFEMPKNCPSCGFPTRRDPEYAVLYCTNNSFDCPDRIRDWINHFTQTMGMEGLGVKITNRFYDEGFIRDFADIYSLKKEQLTSLERFGERLADKLLAQIEESKQRPLSQLLAALGIEGIGQKAAEMLAQHFKSLARLRAATIDEIAEIKGMGKVAAQSIVDFFANARNVALVDKLLAFGVRTSDPEDSDEKSSKPFSGMTFVLTGKLLNYTRQSAEELLKRKGATVGSSVSKNTTYVVAGEDSGSKLAKAQALGIKILSEQEFEKLVKD</sequence>
<protein>
    <recommendedName>
        <fullName evidence="11">DNA ligase</fullName>
        <ecNumber evidence="11">6.5.1.2</ecNumber>
    </recommendedName>
    <alternativeName>
        <fullName evidence="11">Polydeoxyribonucleotide synthase [NAD(+)]</fullName>
    </alternativeName>
</protein>
<dbReference type="CDD" id="cd17748">
    <property type="entry name" value="BRCT_DNA_ligase_like"/>
    <property type="match status" value="1"/>
</dbReference>
<feature type="binding site" evidence="11">
    <location>
        <position position="422"/>
    </location>
    <ligand>
        <name>Zn(2+)</name>
        <dbReference type="ChEBI" id="CHEBI:29105"/>
    </ligand>
</feature>
<keyword evidence="3 11" id="KW-0235">DNA replication</keyword>
<dbReference type="NCBIfam" id="NF005932">
    <property type="entry name" value="PRK07956.1"/>
    <property type="match status" value="1"/>
</dbReference>
<dbReference type="InterPro" id="IPR001679">
    <property type="entry name" value="DNA_ligase"/>
</dbReference>
<evidence type="ECO:0000313" key="13">
    <source>
        <dbReference type="EMBL" id="NWJ44956.1"/>
    </source>
</evidence>
<keyword evidence="2 11" id="KW-0436">Ligase</keyword>
<evidence type="ECO:0000256" key="3">
    <source>
        <dbReference type="ARBA" id="ARBA00022705"/>
    </source>
</evidence>
<dbReference type="Pfam" id="PF01653">
    <property type="entry name" value="DNA_ligase_aden"/>
    <property type="match status" value="1"/>
</dbReference>
<keyword evidence="11" id="KW-0464">Manganese</keyword>
<feature type="domain" description="BRCT" evidence="12">
    <location>
        <begin position="602"/>
        <end position="680"/>
    </location>
</feature>
<dbReference type="SUPFAM" id="SSF56091">
    <property type="entry name" value="DNA ligase/mRNA capping enzyme, catalytic domain"/>
    <property type="match status" value="1"/>
</dbReference>
<dbReference type="Gene3D" id="1.10.150.20">
    <property type="entry name" value="5' to 3' exonuclease, C-terminal subdomain"/>
    <property type="match status" value="2"/>
</dbReference>
<comment type="catalytic activity">
    <reaction evidence="10 11">
        <text>NAD(+) + (deoxyribonucleotide)n-3'-hydroxyl + 5'-phospho-(deoxyribonucleotide)m = (deoxyribonucleotide)n+m + AMP + beta-nicotinamide D-nucleotide.</text>
        <dbReference type="EC" id="6.5.1.2"/>
    </reaction>
</comment>
<keyword evidence="4 11" id="KW-0479">Metal-binding</keyword>
<comment type="cofactor">
    <cofactor evidence="11">
        <name>Mg(2+)</name>
        <dbReference type="ChEBI" id="CHEBI:18420"/>
    </cofactor>
    <cofactor evidence="11">
        <name>Mn(2+)</name>
        <dbReference type="ChEBI" id="CHEBI:29035"/>
    </cofactor>
</comment>
<dbReference type="GO" id="GO:0005829">
    <property type="term" value="C:cytosol"/>
    <property type="evidence" value="ECO:0007669"/>
    <property type="project" value="TreeGrafter"/>
</dbReference>
<keyword evidence="7 11" id="KW-0460">Magnesium</keyword>
<dbReference type="CDD" id="cd00114">
    <property type="entry name" value="LIGANc"/>
    <property type="match status" value="1"/>
</dbReference>
<dbReference type="InterPro" id="IPR003583">
    <property type="entry name" value="Hlx-hairpin-Hlx_DNA-bd_motif"/>
</dbReference>
<dbReference type="Gene3D" id="1.10.287.610">
    <property type="entry name" value="Helix hairpin bin"/>
    <property type="match status" value="1"/>
</dbReference>
<evidence type="ECO:0000256" key="10">
    <source>
        <dbReference type="ARBA" id="ARBA00034005"/>
    </source>
</evidence>
<organism evidence="13 15">
    <name type="scientific">Candidatus Chlorohelix allophototropha</name>
    <dbReference type="NCBI Taxonomy" id="3003348"/>
    <lineage>
        <taxon>Bacteria</taxon>
        <taxon>Bacillati</taxon>
        <taxon>Chloroflexota</taxon>
        <taxon>Chloroflexia</taxon>
        <taxon>Candidatus Chloroheliales</taxon>
        <taxon>Candidatus Chloroheliaceae</taxon>
        <taxon>Candidatus Chlorohelix</taxon>
    </lineage>
</organism>
<dbReference type="EMBL" id="JACATZ010000001">
    <property type="protein sequence ID" value="NWJ44956.1"/>
    <property type="molecule type" value="Genomic_DNA"/>
</dbReference>
<dbReference type="Pfam" id="PF00533">
    <property type="entry name" value="BRCT"/>
    <property type="match status" value="1"/>
</dbReference>
<dbReference type="FunFam" id="1.10.150.20:FF:000006">
    <property type="entry name" value="DNA ligase"/>
    <property type="match status" value="1"/>
</dbReference>
<reference evidence="14" key="2">
    <citation type="journal article" date="2024" name="Nature">
        <title>Anoxygenic phototroph of the Chloroflexota uses a type I reaction centre.</title>
        <authorList>
            <person name="Tsuji J.M."/>
            <person name="Shaw N.A."/>
            <person name="Nagashima S."/>
            <person name="Venkiteswaran J.J."/>
            <person name="Schiff S.L."/>
            <person name="Watanabe T."/>
            <person name="Fukui M."/>
            <person name="Hanada S."/>
            <person name="Tank M."/>
            <person name="Neufeld J.D."/>
        </authorList>
    </citation>
    <scope>NUCLEOTIDE SEQUENCE</scope>
    <source>
        <strain evidence="14">L227-S17</strain>
    </source>
</reference>
<keyword evidence="5 11" id="KW-0227">DNA damage</keyword>
<feature type="binding site" evidence="11">
    <location>
        <position position="301"/>
    </location>
    <ligand>
        <name>NAD(+)</name>
        <dbReference type="ChEBI" id="CHEBI:57540"/>
    </ligand>
</feature>
<evidence type="ECO:0000256" key="4">
    <source>
        <dbReference type="ARBA" id="ARBA00022723"/>
    </source>
</evidence>
<proteinExistence type="inferred from homology"/>
<dbReference type="PIRSF" id="PIRSF001604">
    <property type="entry name" value="LigA"/>
    <property type="match status" value="1"/>
</dbReference>
<keyword evidence="9 11" id="KW-0234">DNA repair</keyword>
<evidence type="ECO:0000313" key="14">
    <source>
        <dbReference type="EMBL" id="WJW66837.1"/>
    </source>
</evidence>
<dbReference type="Pfam" id="PF12826">
    <property type="entry name" value="HHH_2"/>
    <property type="match status" value="1"/>
</dbReference>
<evidence type="ECO:0000256" key="11">
    <source>
        <dbReference type="HAMAP-Rule" id="MF_01588"/>
    </source>
</evidence>
<evidence type="ECO:0000313" key="16">
    <source>
        <dbReference type="Proteomes" id="UP001431572"/>
    </source>
</evidence>
<dbReference type="PROSITE" id="PS01055">
    <property type="entry name" value="DNA_LIGASE_N1"/>
    <property type="match status" value="1"/>
</dbReference>
<feature type="binding site" evidence="11">
    <location>
        <position position="184"/>
    </location>
    <ligand>
        <name>NAD(+)</name>
        <dbReference type="ChEBI" id="CHEBI:57540"/>
    </ligand>
</feature>
<dbReference type="Proteomes" id="UP001431572">
    <property type="component" value="Chromosome 1"/>
</dbReference>
<evidence type="ECO:0000259" key="12">
    <source>
        <dbReference type="PROSITE" id="PS50172"/>
    </source>
</evidence>
<keyword evidence="6 11" id="KW-0862">Zinc</keyword>
<dbReference type="Pfam" id="PF14520">
    <property type="entry name" value="HHH_5"/>
    <property type="match status" value="1"/>
</dbReference>
<comment type="caution">
    <text evidence="11">Lacks conserved residue(s) required for the propagation of feature annotation.</text>
</comment>
<dbReference type="GO" id="GO:0006281">
    <property type="term" value="P:DNA repair"/>
    <property type="evidence" value="ECO:0007669"/>
    <property type="project" value="UniProtKB-KW"/>
</dbReference>
<dbReference type="PANTHER" id="PTHR23389:SF9">
    <property type="entry name" value="DNA LIGASE"/>
    <property type="match status" value="1"/>
</dbReference>
<feature type="active site" description="N6-AMP-lysine intermediate" evidence="11">
    <location>
        <position position="123"/>
    </location>
</feature>
<name>A0A8T7M219_9CHLR</name>
<feature type="binding site" evidence="11">
    <location>
        <position position="419"/>
    </location>
    <ligand>
        <name>Zn(2+)</name>
        <dbReference type="ChEBI" id="CHEBI:29105"/>
    </ligand>
</feature>
<dbReference type="Pfam" id="PF03120">
    <property type="entry name" value="OB_DNA_ligase"/>
    <property type="match status" value="1"/>
</dbReference>
<evidence type="ECO:0000256" key="7">
    <source>
        <dbReference type="ARBA" id="ARBA00022842"/>
    </source>
</evidence>
<evidence type="ECO:0000256" key="5">
    <source>
        <dbReference type="ARBA" id="ARBA00022763"/>
    </source>
</evidence>